<reference evidence="1 2" key="1">
    <citation type="submission" date="2019-03" db="EMBL/GenBank/DDBJ databases">
        <title>Rhodosporidium diobovatum UCD-FST 08-225 genome sequencing, assembly, and annotation.</title>
        <authorList>
            <person name="Fakankun I.U."/>
            <person name="Fristensky B."/>
            <person name="Levin D.B."/>
        </authorList>
    </citation>
    <scope>NUCLEOTIDE SEQUENCE [LARGE SCALE GENOMIC DNA]</scope>
    <source>
        <strain evidence="1 2">UCD-FST 08-225</strain>
    </source>
</reference>
<gene>
    <name evidence="1" type="ORF">DMC30DRAFT_414557</name>
</gene>
<comment type="caution">
    <text evidence="1">The sequence shown here is derived from an EMBL/GenBank/DDBJ whole genome shotgun (WGS) entry which is preliminary data.</text>
</comment>
<dbReference type="Gene3D" id="3.80.10.10">
    <property type="entry name" value="Ribonuclease Inhibitor"/>
    <property type="match status" value="1"/>
</dbReference>
<dbReference type="OrthoDB" id="10553857at2759"/>
<keyword evidence="2" id="KW-1185">Reference proteome</keyword>
<evidence type="ECO:0008006" key="3">
    <source>
        <dbReference type="Google" id="ProtNLM"/>
    </source>
</evidence>
<organism evidence="1 2">
    <name type="scientific">Rhodotorula diobovata</name>
    <dbReference type="NCBI Taxonomy" id="5288"/>
    <lineage>
        <taxon>Eukaryota</taxon>
        <taxon>Fungi</taxon>
        <taxon>Dikarya</taxon>
        <taxon>Basidiomycota</taxon>
        <taxon>Pucciniomycotina</taxon>
        <taxon>Microbotryomycetes</taxon>
        <taxon>Sporidiobolales</taxon>
        <taxon>Sporidiobolaceae</taxon>
        <taxon>Rhodotorula</taxon>
    </lineage>
</organism>
<sequence length="387" mass="42561">MVPALSQARTSPFDRLPSELLLDVFAHLPPPVISIGEGVPASQHNTLFDLQLVYKRFHQLCTTLLWRDLEVDVMPDTRRRLQQAVDRFRASPARAEGCRTLRLEALDWTFMPLDLIGGPGVFPNVERLELFQAMPLSLDVVARLPRLRHLVLQYGELRPARHSLVFPHLVSLHLSDVTLAAAPKGWKSISLSKSVTPALRRLCLGLVHVEDSSVGVETGRAAVFSQELVEQLEQVSVGLEHGHLLCGRVLPVGSVRPDLPILWHASLDLALPPGQAGQPLSPVPITFLCVRPLASRAVADPSFVLKQLGALVARHLYLRLLLLPAELWSSLAGPPNSPTSSVARLFLKGCSKRGLEVKSYDPLRPLEGFVPPEFSAFLKEHAASRAV</sequence>
<name>A0A5C5G1J1_9BASI</name>
<evidence type="ECO:0000313" key="2">
    <source>
        <dbReference type="Proteomes" id="UP000311382"/>
    </source>
</evidence>
<dbReference type="InterPro" id="IPR032675">
    <property type="entry name" value="LRR_dom_sf"/>
</dbReference>
<proteinExistence type="predicted"/>
<accession>A0A5C5G1J1</accession>
<dbReference type="AlphaFoldDB" id="A0A5C5G1J1"/>
<evidence type="ECO:0000313" key="1">
    <source>
        <dbReference type="EMBL" id="TNY22958.1"/>
    </source>
</evidence>
<dbReference type="Proteomes" id="UP000311382">
    <property type="component" value="Unassembled WGS sequence"/>
</dbReference>
<dbReference type="EMBL" id="SOZI01000017">
    <property type="protein sequence ID" value="TNY22958.1"/>
    <property type="molecule type" value="Genomic_DNA"/>
</dbReference>
<protein>
    <recommendedName>
        <fullName evidence="3">F-box domain-containing protein</fullName>
    </recommendedName>
</protein>